<dbReference type="PANTHER" id="PTHR44329:SF288">
    <property type="entry name" value="MITOGEN-ACTIVATED PROTEIN KINASE KINASE KINASE 20"/>
    <property type="match status" value="1"/>
</dbReference>
<dbReference type="InterPro" id="IPR001245">
    <property type="entry name" value="Ser-Thr/Tyr_kinase_cat_dom"/>
</dbReference>
<keyword evidence="4" id="KW-0067">ATP-binding</keyword>
<organism evidence="6 7">
    <name type="scientific">Gigaspora rosea</name>
    <dbReference type="NCBI Taxonomy" id="44941"/>
    <lineage>
        <taxon>Eukaryota</taxon>
        <taxon>Fungi</taxon>
        <taxon>Fungi incertae sedis</taxon>
        <taxon>Mucoromycota</taxon>
        <taxon>Glomeromycotina</taxon>
        <taxon>Glomeromycetes</taxon>
        <taxon>Diversisporales</taxon>
        <taxon>Gigasporaceae</taxon>
        <taxon>Gigaspora</taxon>
    </lineage>
</organism>
<evidence type="ECO:0000313" key="6">
    <source>
        <dbReference type="EMBL" id="RIB29974.1"/>
    </source>
</evidence>
<dbReference type="OrthoDB" id="2320838at2759"/>
<evidence type="ECO:0000256" key="4">
    <source>
        <dbReference type="ARBA" id="ARBA00022840"/>
    </source>
</evidence>
<reference evidence="6 7" key="1">
    <citation type="submission" date="2018-06" db="EMBL/GenBank/DDBJ databases">
        <title>Comparative genomics reveals the genomic features of Rhizophagus irregularis, R. cerebriforme, R. diaphanum and Gigaspora rosea, and their symbiotic lifestyle signature.</title>
        <authorList>
            <person name="Morin E."/>
            <person name="San Clemente H."/>
            <person name="Chen E.C.H."/>
            <person name="De La Providencia I."/>
            <person name="Hainaut M."/>
            <person name="Kuo A."/>
            <person name="Kohler A."/>
            <person name="Murat C."/>
            <person name="Tang N."/>
            <person name="Roy S."/>
            <person name="Loubradou J."/>
            <person name="Henrissat B."/>
            <person name="Grigoriev I.V."/>
            <person name="Corradi N."/>
            <person name="Roux C."/>
            <person name="Martin F.M."/>
        </authorList>
    </citation>
    <scope>NUCLEOTIDE SEQUENCE [LARGE SCALE GENOMIC DNA]</scope>
    <source>
        <strain evidence="6 7">DAOM 194757</strain>
    </source>
</reference>
<dbReference type="AlphaFoldDB" id="A0A397W5J2"/>
<dbReference type="STRING" id="44941.A0A397W5J2"/>
<accession>A0A397W5J2</accession>
<dbReference type="Proteomes" id="UP000266673">
    <property type="component" value="Unassembled WGS sequence"/>
</dbReference>
<feature type="domain" description="Protein kinase" evidence="5">
    <location>
        <begin position="1"/>
        <end position="196"/>
    </location>
</feature>
<gene>
    <name evidence="6" type="ORF">C2G38_813514</name>
</gene>
<evidence type="ECO:0000256" key="3">
    <source>
        <dbReference type="ARBA" id="ARBA00022777"/>
    </source>
</evidence>
<sequence length="247" mass="29553">MIFEWAERGNLRELYEKYDIPWTRKIQISRDIRLGLLFLYSKCVFHRNLRCENVFVLRDLSVKLGNFEYASQISYISVNLSGLETYIVRWMAPELIKQYIGGNFNPVHTFRCEMFSFGILLWELCYEKLPYDEWNIKQIADHALSGKREKILKRKFRNINDREIQLEFIKIIKDAWHHDPDLRIPITDLSIRLEELAKKFPIPHDAPSLLKNKELYFDGQKSGEPTSEIQKLPIILKLRKKFLRRGF</sequence>
<dbReference type="SUPFAM" id="SSF56112">
    <property type="entry name" value="Protein kinase-like (PK-like)"/>
    <property type="match status" value="1"/>
</dbReference>
<proteinExistence type="predicted"/>
<dbReference type="GO" id="GO:0004674">
    <property type="term" value="F:protein serine/threonine kinase activity"/>
    <property type="evidence" value="ECO:0007669"/>
    <property type="project" value="TreeGrafter"/>
</dbReference>
<dbReference type="InterPro" id="IPR051681">
    <property type="entry name" value="Ser/Thr_Kinases-Pseudokinases"/>
</dbReference>
<dbReference type="EMBL" id="QKWP01000025">
    <property type="protein sequence ID" value="RIB29974.1"/>
    <property type="molecule type" value="Genomic_DNA"/>
</dbReference>
<dbReference type="Pfam" id="PF07714">
    <property type="entry name" value="PK_Tyr_Ser-Thr"/>
    <property type="match status" value="1"/>
</dbReference>
<keyword evidence="3 6" id="KW-0418">Kinase</keyword>
<dbReference type="PANTHER" id="PTHR44329">
    <property type="entry name" value="SERINE/THREONINE-PROTEIN KINASE TNNI3K-RELATED"/>
    <property type="match status" value="1"/>
</dbReference>
<dbReference type="Gene3D" id="1.10.510.10">
    <property type="entry name" value="Transferase(Phosphotransferase) domain 1"/>
    <property type="match status" value="1"/>
</dbReference>
<dbReference type="GO" id="GO:0005524">
    <property type="term" value="F:ATP binding"/>
    <property type="evidence" value="ECO:0007669"/>
    <property type="project" value="UniProtKB-KW"/>
</dbReference>
<keyword evidence="2" id="KW-0547">Nucleotide-binding</keyword>
<evidence type="ECO:0000259" key="5">
    <source>
        <dbReference type="PROSITE" id="PS50011"/>
    </source>
</evidence>
<keyword evidence="7" id="KW-1185">Reference proteome</keyword>
<evidence type="ECO:0000256" key="2">
    <source>
        <dbReference type="ARBA" id="ARBA00022741"/>
    </source>
</evidence>
<evidence type="ECO:0000256" key="1">
    <source>
        <dbReference type="ARBA" id="ARBA00022679"/>
    </source>
</evidence>
<name>A0A397W5J2_9GLOM</name>
<keyword evidence="1" id="KW-0808">Transferase</keyword>
<comment type="caution">
    <text evidence="6">The sequence shown here is derived from an EMBL/GenBank/DDBJ whole genome shotgun (WGS) entry which is preliminary data.</text>
</comment>
<protein>
    <submittedName>
        <fullName evidence="6">Kinase-like domain-containing protein</fullName>
    </submittedName>
</protein>
<dbReference type="InterPro" id="IPR011009">
    <property type="entry name" value="Kinase-like_dom_sf"/>
</dbReference>
<dbReference type="PROSITE" id="PS50011">
    <property type="entry name" value="PROTEIN_KINASE_DOM"/>
    <property type="match status" value="1"/>
</dbReference>
<evidence type="ECO:0000313" key="7">
    <source>
        <dbReference type="Proteomes" id="UP000266673"/>
    </source>
</evidence>
<dbReference type="InterPro" id="IPR000719">
    <property type="entry name" value="Prot_kinase_dom"/>
</dbReference>